<dbReference type="Pfam" id="PF07715">
    <property type="entry name" value="Plug"/>
    <property type="match status" value="1"/>
</dbReference>
<comment type="similarity">
    <text evidence="7">Belongs to the TonB-dependent receptor family.</text>
</comment>
<dbReference type="Gene3D" id="2.60.40.1120">
    <property type="entry name" value="Carboxypeptidase-like, regulatory domain"/>
    <property type="match status" value="1"/>
</dbReference>
<dbReference type="InterPro" id="IPR008969">
    <property type="entry name" value="CarboxyPept-like_regulatory"/>
</dbReference>
<gene>
    <name evidence="10" type="ORF">ACFFUR_06390</name>
</gene>
<evidence type="ECO:0000256" key="7">
    <source>
        <dbReference type="PROSITE-ProRule" id="PRU01360"/>
    </source>
</evidence>
<dbReference type="InterPro" id="IPR036942">
    <property type="entry name" value="Beta-barrel_TonB_sf"/>
</dbReference>
<evidence type="ECO:0000256" key="1">
    <source>
        <dbReference type="ARBA" id="ARBA00004571"/>
    </source>
</evidence>
<evidence type="ECO:0000313" key="11">
    <source>
        <dbReference type="Proteomes" id="UP001589654"/>
    </source>
</evidence>
<reference evidence="10 11" key="1">
    <citation type="submission" date="2024-09" db="EMBL/GenBank/DDBJ databases">
        <authorList>
            <person name="Sun Q."/>
            <person name="Mori K."/>
        </authorList>
    </citation>
    <scope>NUCLEOTIDE SEQUENCE [LARGE SCALE GENOMIC DNA]</scope>
    <source>
        <strain evidence="10 11">CECT 7682</strain>
    </source>
</reference>
<dbReference type="InterPro" id="IPR018247">
    <property type="entry name" value="EF_Hand_1_Ca_BS"/>
</dbReference>
<feature type="signal peptide" evidence="8">
    <location>
        <begin position="1"/>
        <end position="21"/>
    </location>
</feature>
<organism evidence="10 11">
    <name type="scientific">Echinicola jeungdonensis</name>
    <dbReference type="NCBI Taxonomy" id="709343"/>
    <lineage>
        <taxon>Bacteria</taxon>
        <taxon>Pseudomonadati</taxon>
        <taxon>Bacteroidota</taxon>
        <taxon>Cytophagia</taxon>
        <taxon>Cytophagales</taxon>
        <taxon>Cyclobacteriaceae</taxon>
        <taxon>Echinicola</taxon>
    </lineage>
</organism>
<dbReference type="PROSITE" id="PS52016">
    <property type="entry name" value="TONB_DEPENDENT_REC_3"/>
    <property type="match status" value="1"/>
</dbReference>
<comment type="caution">
    <text evidence="10">The sequence shown here is derived from an EMBL/GenBank/DDBJ whole genome shotgun (WGS) entry which is preliminary data.</text>
</comment>
<evidence type="ECO:0000256" key="8">
    <source>
        <dbReference type="SAM" id="SignalP"/>
    </source>
</evidence>
<accession>A0ABV5J3P5</accession>
<evidence type="ECO:0000256" key="2">
    <source>
        <dbReference type="ARBA" id="ARBA00022448"/>
    </source>
</evidence>
<evidence type="ECO:0000259" key="9">
    <source>
        <dbReference type="Pfam" id="PF07715"/>
    </source>
</evidence>
<comment type="subcellular location">
    <subcellularLocation>
        <location evidence="1 7">Cell outer membrane</location>
        <topology evidence="1 7">Multi-pass membrane protein</topology>
    </subcellularLocation>
</comment>
<name>A0ABV5J3P5_9BACT</name>
<evidence type="ECO:0000313" key="10">
    <source>
        <dbReference type="EMBL" id="MFB9211426.1"/>
    </source>
</evidence>
<dbReference type="Gene3D" id="2.170.130.10">
    <property type="entry name" value="TonB-dependent receptor, plug domain"/>
    <property type="match status" value="1"/>
</dbReference>
<dbReference type="NCBIfam" id="TIGR04057">
    <property type="entry name" value="SusC_RagA_signa"/>
    <property type="match status" value="1"/>
</dbReference>
<feature type="domain" description="TonB-dependent receptor plug" evidence="9">
    <location>
        <begin position="115"/>
        <end position="236"/>
    </location>
</feature>
<dbReference type="NCBIfam" id="TIGR04056">
    <property type="entry name" value="OMP_RagA_SusC"/>
    <property type="match status" value="1"/>
</dbReference>
<dbReference type="InterPro" id="IPR023997">
    <property type="entry name" value="TonB-dep_OMP_SusC/RagA_CS"/>
</dbReference>
<dbReference type="Gene3D" id="2.40.170.20">
    <property type="entry name" value="TonB-dependent receptor, beta-barrel domain"/>
    <property type="match status" value="1"/>
</dbReference>
<protein>
    <submittedName>
        <fullName evidence="10">SusC/RagA family TonB-linked outer membrane protein</fullName>
    </submittedName>
</protein>
<keyword evidence="6 7" id="KW-0998">Cell outer membrane</keyword>
<dbReference type="SUPFAM" id="SSF56935">
    <property type="entry name" value="Porins"/>
    <property type="match status" value="1"/>
</dbReference>
<keyword evidence="5 7" id="KW-0472">Membrane</keyword>
<dbReference type="InterPro" id="IPR037066">
    <property type="entry name" value="Plug_dom_sf"/>
</dbReference>
<dbReference type="Pfam" id="PF13715">
    <property type="entry name" value="CarbopepD_reg_2"/>
    <property type="match status" value="1"/>
</dbReference>
<dbReference type="RefSeq" id="WP_290246609.1">
    <property type="nucleotide sequence ID" value="NZ_JAUFQT010000001.1"/>
</dbReference>
<keyword evidence="3 7" id="KW-1134">Transmembrane beta strand</keyword>
<dbReference type="PROSITE" id="PS00018">
    <property type="entry name" value="EF_HAND_1"/>
    <property type="match status" value="1"/>
</dbReference>
<sequence length="1028" mass="114013">MKQCLIMAIVLILFSSIRTLAQNRSITGTVLSAENNSALPGVNIRIKGTTKGTFTDIDGKYRIQASEDMVLIFSFVGFHPVEVPVANQSIIDVVMETDARILSEILVVGYGNINRRDLTGSVAQISEQTIQDIPAIGIDQAMQGRMAGVQINQNSGIPGAAISVRVRGSSSISASNRPLFVIDGIPMLTGSPSQFDYGGQSIDAITDLSPSDIASIEVLKDASASSIYGSRAANGVILITTKRGADQKTQFNLNVYGGFQELWRKPEFLNRDQYLLLFKDAFAEDFFGEPAEEISDNEILNFYYGGLPYPENTDTDWVDEVTRKGPIQNYELSARGGNDKTQFYISGNYFDQKGVLINSRFQRISSRFNLDHYINDKFSISLNSGITRSTQNRVSSDNTLYSPFSNALAASPLWPVYESDGSYTRPQFFYTNPVAEGTENDDENQSIRVFANVLGSYEILDGLSINVRGGGDMLYFHERSYIPDSYPGSLSTPQGGSGTFATSNVNKWMVEGFLDYKKVLNNLHILNVVIGHNREENLSSSSSVTGIQFPGERFRYIGAAATVNQGSNGAGGSGLESYFGRTNYSYEDKYLFSASFRADASSRFGPNNQWGFFPSVSGGWKINEEEFMDDQEFISDLKIRASVGKAGNQSIGGFAWKNLVGAGNYLETSTIVPVQLGNPDLKWESTTQTDVGIDAGFLDGRIYLIADYYYKKTTDLLFARPIATQNGFGAYQSNIGSIENKGFELTISSININNSAIDLQWRSNFNITFNKNKVLELYNNEDIFYGFNGNSLVLREGEPIGSYYGLIADGVFMTQSDVPESRRIQGIQAGDMNYRDINGDGVITDDDFTIIGNAQPKFYGGLTNEVEFKGFDLQLFLQYSVGNDQWFASGAFQEGMFANFFDDNNRTTVLDRWRSEDDPGNGEIPRAAYDVSVNRNNQPNTTRFVEDGSYLRIKNLVIGYKLPKDLLDRLKMRKIRIFAQAQNLFTFTEYTGFDPEINFAGTSNATLATDFYTFPQPRTYTFGINVGF</sequence>
<keyword evidence="4 7" id="KW-0812">Transmembrane</keyword>
<evidence type="ECO:0000256" key="5">
    <source>
        <dbReference type="ARBA" id="ARBA00023136"/>
    </source>
</evidence>
<dbReference type="Proteomes" id="UP001589654">
    <property type="component" value="Unassembled WGS sequence"/>
</dbReference>
<dbReference type="InterPro" id="IPR039426">
    <property type="entry name" value="TonB-dep_rcpt-like"/>
</dbReference>
<evidence type="ECO:0000256" key="3">
    <source>
        <dbReference type="ARBA" id="ARBA00022452"/>
    </source>
</evidence>
<feature type="chain" id="PRO_5045100865" evidence="8">
    <location>
        <begin position="22"/>
        <end position="1028"/>
    </location>
</feature>
<dbReference type="InterPro" id="IPR012910">
    <property type="entry name" value="Plug_dom"/>
</dbReference>
<keyword evidence="11" id="KW-1185">Reference proteome</keyword>
<keyword evidence="2 7" id="KW-0813">Transport</keyword>
<keyword evidence="8" id="KW-0732">Signal</keyword>
<evidence type="ECO:0000256" key="6">
    <source>
        <dbReference type="ARBA" id="ARBA00023237"/>
    </source>
</evidence>
<dbReference type="EMBL" id="JBHMEW010000048">
    <property type="protein sequence ID" value="MFB9211426.1"/>
    <property type="molecule type" value="Genomic_DNA"/>
</dbReference>
<dbReference type="SUPFAM" id="SSF49464">
    <property type="entry name" value="Carboxypeptidase regulatory domain-like"/>
    <property type="match status" value="1"/>
</dbReference>
<proteinExistence type="inferred from homology"/>
<dbReference type="InterPro" id="IPR023996">
    <property type="entry name" value="TonB-dep_OMP_SusC/RagA"/>
</dbReference>
<evidence type="ECO:0000256" key="4">
    <source>
        <dbReference type="ARBA" id="ARBA00022692"/>
    </source>
</evidence>